<dbReference type="EMBL" id="KZ107857">
    <property type="protein sequence ID" value="OSS44527.1"/>
    <property type="molecule type" value="Genomic_DNA"/>
</dbReference>
<keyword evidence="7" id="KW-0963">Cytoplasm</keyword>
<reference evidence="16 17" key="1">
    <citation type="journal article" date="2017" name="Genome Announc.">
        <title>Genome sequence of the saprophytic ascomycete Epicoccum nigrum ICMP 19927 strain isolated from New Zealand.</title>
        <authorList>
            <person name="Fokin M."/>
            <person name="Fleetwood D."/>
            <person name="Weir B.S."/>
            <person name="Villas-Boas S.G."/>
        </authorList>
    </citation>
    <scope>NUCLEOTIDE SEQUENCE [LARGE SCALE GENOMIC DNA]</scope>
    <source>
        <strain evidence="16 17">ICMP 19927</strain>
    </source>
</reference>
<evidence type="ECO:0000256" key="8">
    <source>
        <dbReference type="ARBA" id="ARBA00022679"/>
    </source>
</evidence>
<comment type="subunit">
    <text evidence="4">Monomer.</text>
</comment>
<evidence type="ECO:0000313" key="16">
    <source>
        <dbReference type="EMBL" id="OSS44527.1"/>
    </source>
</evidence>
<evidence type="ECO:0000256" key="9">
    <source>
        <dbReference type="ARBA" id="ARBA00023315"/>
    </source>
</evidence>
<dbReference type="FunCoup" id="A0A1Y2LMW9">
    <property type="interactions" value="931"/>
</dbReference>
<dbReference type="InterPro" id="IPR022678">
    <property type="entry name" value="NMT_CS"/>
</dbReference>
<dbReference type="AlphaFoldDB" id="A0A1Y2LMW9"/>
<dbReference type="InterPro" id="IPR022676">
    <property type="entry name" value="NMT_N"/>
</dbReference>
<feature type="region of interest" description="Disordered" evidence="13">
    <location>
        <begin position="1"/>
        <end position="20"/>
    </location>
</feature>
<dbReference type="InterPro" id="IPR022677">
    <property type="entry name" value="NMT_C"/>
</dbReference>
<dbReference type="PANTHER" id="PTHR11377">
    <property type="entry name" value="N-MYRISTOYL TRANSFERASE"/>
    <property type="match status" value="1"/>
</dbReference>
<evidence type="ECO:0000259" key="15">
    <source>
        <dbReference type="Pfam" id="PF02799"/>
    </source>
</evidence>
<keyword evidence="8 11" id="KW-0808">Transferase</keyword>
<evidence type="ECO:0000256" key="12">
    <source>
        <dbReference type="RuleBase" id="RU004178"/>
    </source>
</evidence>
<accession>A0A1Y2LMW9</accession>
<comment type="function">
    <text evidence="1 11">Adds a myristoyl group to the N-terminal glycine residue of certain cellular proteins.</text>
</comment>
<sequence>MQASASDPSFQGSSCPTCHSYLFPRASRITQHNNNTVTMPQEASKISDPDTTAAAEEVSAESSNQTATHESEDESGDEATETVEGAEGATEKKKSRKRKIKDAISGKGKTPEVTDLNAPAAGQLGKDQMSMLLDANPALKNQLMSKANNRAELEQMIKNLNLNEMLTGLAPQGATKDMADHAFWKTQPVPSFDEMASKERILDGPIKEIDIEKVDKNPSPMYPGFEWVTMDLEDTKQLDEVYELLTNHYVEDKDATFRFKYSPSFLNWALKAPGWKKEWHVGVRATASGKLVAFISGIPIQLRIRDKVLKSSEVNFLCVHKKLRSKRLAPVLIKEITRRCYVEGTFQAVYTVGSLLPTPVSTCRYFHRALDWEKLYDVGFSPLPHGSTKLRQVNRYKLPDVTSTPGLRKMESKDIPAALDLLKRYLERMDMAQVFDKTEFEHWICPSEEPKEQVVWSYVVEDPNTHKITDYFSFYNLESTVIGNKKHNTIKAAYLFYYATEVAFEKDESKLKTRLNLLMKDALILAKKADFDVFNALTLLDNPLFLEDQRFGAGDGSLHYYLYNYRAAPITGGIDSRNQASVKHMGGVGLTML</sequence>
<comment type="subcellular location">
    <subcellularLocation>
        <location evidence="2">Cytoplasm</location>
    </subcellularLocation>
</comment>
<feature type="region of interest" description="Disordered" evidence="13">
    <location>
        <begin position="27"/>
        <end position="118"/>
    </location>
</feature>
<dbReference type="Pfam" id="PF01233">
    <property type="entry name" value="NMT"/>
    <property type="match status" value="1"/>
</dbReference>
<dbReference type="GO" id="GO:0004379">
    <property type="term" value="F:glycylpeptide N-tetradecanoyltransferase activity"/>
    <property type="evidence" value="ECO:0007669"/>
    <property type="project" value="UniProtKB-EC"/>
</dbReference>
<dbReference type="InParanoid" id="A0A1Y2LMW9"/>
<feature type="compositionally biased region" description="Polar residues" evidence="13">
    <location>
        <begin position="28"/>
        <end position="41"/>
    </location>
</feature>
<evidence type="ECO:0000256" key="11">
    <source>
        <dbReference type="RuleBase" id="RU000586"/>
    </source>
</evidence>
<dbReference type="GO" id="GO:0005829">
    <property type="term" value="C:cytosol"/>
    <property type="evidence" value="ECO:0007669"/>
    <property type="project" value="EnsemblFungi"/>
</dbReference>
<evidence type="ECO:0000256" key="10">
    <source>
        <dbReference type="ARBA" id="ARBA00048276"/>
    </source>
</evidence>
<dbReference type="EC" id="2.3.1.97" evidence="5 11"/>
<evidence type="ECO:0000256" key="3">
    <source>
        <dbReference type="ARBA" id="ARBA00009469"/>
    </source>
</evidence>
<evidence type="ECO:0000256" key="6">
    <source>
        <dbReference type="ARBA" id="ARBA00022240"/>
    </source>
</evidence>
<evidence type="ECO:0000256" key="1">
    <source>
        <dbReference type="ARBA" id="ARBA00003900"/>
    </source>
</evidence>
<dbReference type="PROSITE" id="PS00975">
    <property type="entry name" value="NMT_1"/>
    <property type="match status" value="1"/>
</dbReference>
<dbReference type="SUPFAM" id="SSF55729">
    <property type="entry name" value="Acyl-CoA N-acyltransferases (Nat)"/>
    <property type="match status" value="2"/>
</dbReference>
<feature type="compositionally biased region" description="Low complexity" evidence="13">
    <location>
        <begin position="53"/>
        <end position="63"/>
    </location>
</feature>
<keyword evidence="9 11" id="KW-0012">Acyltransferase</keyword>
<evidence type="ECO:0000256" key="5">
    <source>
        <dbReference type="ARBA" id="ARBA00012923"/>
    </source>
</evidence>
<feature type="domain" description="Glycylpeptide N-tetradecanoyltransferase C-terminal" evidence="15">
    <location>
        <begin position="377"/>
        <end position="589"/>
    </location>
</feature>
<dbReference type="Proteomes" id="UP000193240">
    <property type="component" value="Unassembled WGS sequence"/>
</dbReference>
<dbReference type="InterPro" id="IPR016181">
    <property type="entry name" value="Acyl_CoA_acyltransferase"/>
</dbReference>
<keyword evidence="17" id="KW-1185">Reference proteome</keyword>
<organism evidence="16 17">
    <name type="scientific">Epicoccum nigrum</name>
    <name type="common">Soil fungus</name>
    <name type="synonym">Epicoccum purpurascens</name>
    <dbReference type="NCBI Taxonomy" id="105696"/>
    <lineage>
        <taxon>Eukaryota</taxon>
        <taxon>Fungi</taxon>
        <taxon>Dikarya</taxon>
        <taxon>Ascomycota</taxon>
        <taxon>Pezizomycotina</taxon>
        <taxon>Dothideomycetes</taxon>
        <taxon>Pleosporomycetidae</taxon>
        <taxon>Pleosporales</taxon>
        <taxon>Pleosporineae</taxon>
        <taxon>Didymellaceae</taxon>
        <taxon>Epicoccum</taxon>
    </lineage>
</organism>
<comment type="similarity">
    <text evidence="3 12">Belongs to the NMT family.</text>
</comment>
<dbReference type="InterPro" id="IPR000903">
    <property type="entry name" value="NMT"/>
</dbReference>
<gene>
    <name evidence="16" type="ORF">B5807_10799</name>
</gene>
<comment type="catalytic activity">
    <reaction evidence="10 11">
        <text>N-terminal glycyl-[protein] + tetradecanoyl-CoA = N-tetradecanoylglycyl-[protein] + CoA + H(+)</text>
        <dbReference type="Rhea" id="RHEA:15521"/>
        <dbReference type="Rhea" id="RHEA-COMP:12666"/>
        <dbReference type="Rhea" id="RHEA-COMP:12667"/>
        <dbReference type="ChEBI" id="CHEBI:15378"/>
        <dbReference type="ChEBI" id="CHEBI:57287"/>
        <dbReference type="ChEBI" id="CHEBI:57385"/>
        <dbReference type="ChEBI" id="CHEBI:64723"/>
        <dbReference type="ChEBI" id="CHEBI:133050"/>
        <dbReference type="EC" id="2.3.1.97"/>
    </reaction>
</comment>
<dbReference type="Gene3D" id="3.40.630.30">
    <property type="match status" value="2"/>
</dbReference>
<protein>
    <recommendedName>
        <fullName evidence="6 11">Glycylpeptide N-tetradecanoyltransferase</fullName>
        <ecNumber evidence="5 11">2.3.1.97</ecNumber>
    </recommendedName>
</protein>
<evidence type="ECO:0000259" key="14">
    <source>
        <dbReference type="Pfam" id="PF01233"/>
    </source>
</evidence>
<feature type="domain" description="Glycylpeptide N-tetradecanoyltransferase N-terminal" evidence="14">
    <location>
        <begin position="208"/>
        <end position="363"/>
    </location>
</feature>
<name>A0A1Y2LMW9_EPING</name>
<dbReference type="OMA" id="GWKRDWH"/>
<dbReference type="FunFam" id="3.40.630.30:FF:000042">
    <property type="entry name" value="Glycylpeptide N-tetradecanoyltransferase"/>
    <property type="match status" value="1"/>
</dbReference>
<feature type="compositionally biased region" description="Basic and acidic residues" evidence="13">
    <location>
        <begin position="101"/>
        <end position="112"/>
    </location>
</feature>
<dbReference type="STRING" id="105696.A0A1Y2LMW9"/>
<evidence type="ECO:0000256" key="2">
    <source>
        <dbReference type="ARBA" id="ARBA00004496"/>
    </source>
</evidence>
<evidence type="ECO:0000256" key="4">
    <source>
        <dbReference type="ARBA" id="ARBA00011245"/>
    </source>
</evidence>
<evidence type="ECO:0000313" key="17">
    <source>
        <dbReference type="Proteomes" id="UP000193240"/>
    </source>
</evidence>
<feature type="compositionally biased region" description="Polar residues" evidence="13">
    <location>
        <begin position="1"/>
        <end position="17"/>
    </location>
</feature>
<evidence type="ECO:0000256" key="7">
    <source>
        <dbReference type="ARBA" id="ARBA00022490"/>
    </source>
</evidence>
<dbReference type="PANTHER" id="PTHR11377:SF5">
    <property type="entry name" value="GLYCYLPEPTIDE N-TETRADECANOYLTRANSFERASE"/>
    <property type="match status" value="1"/>
</dbReference>
<dbReference type="Pfam" id="PF02799">
    <property type="entry name" value="NMT_C"/>
    <property type="match status" value="1"/>
</dbReference>
<feature type="compositionally biased region" description="Acidic residues" evidence="13">
    <location>
        <begin position="71"/>
        <end position="81"/>
    </location>
</feature>
<evidence type="ECO:0000256" key="13">
    <source>
        <dbReference type="SAM" id="MobiDB-lite"/>
    </source>
</evidence>
<dbReference type="FunFam" id="3.40.630.30:FF:000056">
    <property type="entry name" value="Glycylpeptide N-tetradecanoyltransferase"/>
    <property type="match status" value="1"/>
</dbReference>
<proteinExistence type="inferred from homology"/>